<name>A0A7C3WNC3_9BACT</name>
<accession>A0A7C3WNC3</accession>
<reference evidence="3" key="1">
    <citation type="journal article" date="2020" name="mSystems">
        <title>Genome- and Community-Level Interaction Insights into Carbon Utilization and Element Cycling Functions of Hydrothermarchaeota in Hydrothermal Sediment.</title>
        <authorList>
            <person name="Zhou Z."/>
            <person name="Liu Y."/>
            <person name="Xu W."/>
            <person name="Pan J."/>
            <person name="Luo Z.H."/>
            <person name="Li M."/>
        </authorList>
    </citation>
    <scope>NUCLEOTIDE SEQUENCE [LARGE SCALE GENOMIC DNA]</scope>
    <source>
        <strain evidence="3">SpSt-776</strain>
    </source>
</reference>
<evidence type="ECO:0000313" key="3">
    <source>
        <dbReference type="EMBL" id="HGB15252.1"/>
    </source>
</evidence>
<dbReference type="AlphaFoldDB" id="A0A7C3WNC3"/>
<feature type="compositionally biased region" description="Low complexity" evidence="1">
    <location>
        <begin position="313"/>
        <end position="334"/>
    </location>
</feature>
<comment type="caution">
    <text evidence="3">The sequence shown here is derived from an EMBL/GenBank/DDBJ whole genome shotgun (WGS) entry which is preliminary data.</text>
</comment>
<proteinExistence type="predicted"/>
<dbReference type="InterPro" id="IPR015330">
    <property type="entry name" value="DNA_primase/pol_bifunc_N"/>
</dbReference>
<gene>
    <name evidence="3" type="ORF">ENV62_08470</name>
</gene>
<dbReference type="EMBL" id="DTHB01000053">
    <property type="protein sequence ID" value="HGB15252.1"/>
    <property type="molecule type" value="Genomic_DNA"/>
</dbReference>
<feature type="region of interest" description="Disordered" evidence="1">
    <location>
        <begin position="302"/>
        <end position="351"/>
    </location>
</feature>
<feature type="domain" description="DNA primase/polymerase bifunctional N-terminal" evidence="2">
    <location>
        <begin position="44"/>
        <end position="192"/>
    </location>
</feature>
<organism evidence="3">
    <name type="scientific">Desulfobacca acetoxidans</name>
    <dbReference type="NCBI Taxonomy" id="60893"/>
    <lineage>
        <taxon>Bacteria</taxon>
        <taxon>Pseudomonadati</taxon>
        <taxon>Thermodesulfobacteriota</taxon>
        <taxon>Desulfobaccia</taxon>
        <taxon>Desulfobaccales</taxon>
        <taxon>Desulfobaccaceae</taxon>
        <taxon>Desulfobacca</taxon>
    </lineage>
</organism>
<sequence>MKRKIPPEEVQRRRVSAVIREEEAGEILTLQKNLDYSEVLIQHAAKYLRLGWDLVAVNFHGEPALDLDFSQSQKHWAEKLTRLGLEGVQVNLGVRAGASSRLLVLEIHRQKSAPPFNDWGDWCSGCVAEVSPERQQHYYTLPPGWQPPASFFMEDFQIMVFGEGGVVLVPPSWDPRARNNLRWLRPPWESPPTRPSPGLCKFIRENAPVLSHASLRPEPNVASWSVIYPAISSHPAVLQALLAPAATAEIYYQELLAAAQAAGLKDPHLLFGLLWHAPLGNSRNHPRRAEYLRGLVDQALAGSPGGRDREAKPTAAAAAAAPSGGNSGARSSPALCPSEFSGPDAFQQDTPFFSRPSEEIEEIEEIYEPRKDRPNNGRETVPGMAEIYAAWKELCRFSQESLIVERRRYEAMIYELGKLGALTDIFKREQRQHRMLRTKLESQWLKELEDLRQSLADKTKKGWHRWW</sequence>
<dbReference type="Pfam" id="PF09250">
    <property type="entry name" value="Prim-Pol"/>
    <property type="match status" value="1"/>
</dbReference>
<evidence type="ECO:0000256" key="1">
    <source>
        <dbReference type="SAM" id="MobiDB-lite"/>
    </source>
</evidence>
<evidence type="ECO:0000259" key="2">
    <source>
        <dbReference type="Pfam" id="PF09250"/>
    </source>
</evidence>
<protein>
    <recommendedName>
        <fullName evidence="2">DNA primase/polymerase bifunctional N-terminal domain-containing protein</fullName>
    </recommendedName>
</protein>